<evidence type="ECO:0000256" key="5">
    <source>
        <dbReference type="SAM" id="MobiDB-lite"/>
    </source>
</evidence>
<comment type="cofactor">
    <cofactor evidence="1">
        <name>Zn(2+)</name>
        <dbReference type="ChEBI" id="CHEBI:29105"/>
    </cofactor>
</comment>
<evidence type="ECO:0000256" key="3">
    <source>
        <dbReference type="ARBA" id="ARBA00022801"/>
    </source>
</evidence>
<dbReference type="AlphaFoldDB" id="F6G705"/>
<dbReference type="InterPro" id="IPR002933">
    <property type="entry name" value="Peptidase_M20"/>
</dbReference>
<keyword evidence="7" id="KW-0645">Protease</keyword>
<dbReference type="SUPFAM" id="SSF53187">
    <property type="entry name" value="Zn-dependent exopeptidases"/>
    <property type="match status" value="1"/>
</dbReference>
<dbReference type="Pfam" id="PF07687">
    <property type="entry name" value="M20_dimer"/>
    <property type="match status" value="1"/>
</dbReference>
<dbReference type="SUPFAM" id="SSF55031">
    <property type="entry name" value="Bacterial exopeptidase dimerisation domain"/>
    <property type="match status" value="1"/>
</dbReference>
<organism evidence="7 8">
    <name type="scientific">Ralstonia solanacearum (strain Po82)</name>
    <dbReference type="NCBI Taxonomy" id="1031711"/>
    <lineage>
        <taxon>Bacteria</taxon>
        <taxon>Pseudomonadati</taxon>
        <taxon>Pseudomonadota</taxon>
        <taxon>Betaproteobacteria</taxon>
        <taxon>Burkholderiales</taxon>
        <taxon>Burkholderiaceae</taxon>
        <taxon>Ralstonia</taxon>
        <taxon>Ralstonia solanacearum species complex</taxon>
    </lineage>
</organism>
<dbReference type="Proteomes" id="UP000007953">
    <property type="component" value="Chromosome"/>
</dbReference>
<reference evidence="7 8" key="1">
    <citation type="journal article" date="2011" name="J. Bacteriol.">
        <title>Complete genome sequence of the plant pathogen Ralstonia solanacearum strain Po82.</title>
        <authorList>
            <person name="Xu J."/>
            <person name="Zheng H.J."/>
            <person name="Liu L."/>
            <person name="Pan Z.C."/>
            <person name="Prior P."/>
            <person name="Tang B."/>
            <person name="Xu J.S."/>
            <person name="Zhang H."/>
            <person name="Tian Q."/>
            <person name="Zhang L.Q."/>
            <person name="Feng J."/>
        </authorList>
    </citation>
    <scope>NUCLEOTIDE SEQUENCE [LARGE SCALE GENOMIC DNA]</scope>
    <source>
        <strain evidence="7 8">Po82</strain>
    </source>
</reference>
<dbReference type="PATRIC" id="fig|1031711.3.peg.382"/>
<dbReference type="InterPro" id="IPR036264">
    <property type="entry name" value="Bact_exopeptidase_dim_dom"/>
</dbReference>
<dbReference type="GO" id="GO:0004180">
    <property type="term" value="F:carboxypeptidase activity"/>
    <property type="evidence" value="ECO:0007669"/>
    <property type="project" value="UniProtKB-KW"/>
</dbReference>
<keyword evidence="7" id="KW-0121">Carboxypeptidase</keyword>
<dbReference type="PROSITE" id="PS00759">
    <property type="entry name" value="ARGE_DAPE_CPG2_2"/>
    <property type="match status" value="1"/>
</dbReference>
<evidence type="ECO:0000256" key="1">
    <source>
        <dbReference type="ARBA" id="ARBA00001947"/>
    </source>
</evidence>
<feature type="region of interest" description="Disordered" evidence="5">
    <location>
        <begin position="69"/>
        <end position="94"/>
    </location>
</feature>
<dbReference type="PANTHER" id="PTHR43808:SF10">
    <property type="entry name" value="BLL3749 PROTEIN"/>
    <property type="match status" value="1"/>
</dbReference>
<feature type="compositionally biased region" description="Low complexity" evidence="5">
    <location>
        <begin position="74"/>
        <end position="85"/>
    </location>
</feature>
<evidence type="ECO:0000256" key="4">
    <source>
        <dbReference type="ARBA" id="ARBA00022833"/>
    </source>
</evidence>
<accession>F6G705</accession>
<protein>
    <submittedName>
        <fullName evidence="7">Carboxypeptidase g2</fullName>
    </submittedName>
</protein>
<gene>
    <name evidence="7" type="primary">cgp</name>
    <name evidence="7" type="ordered locus">RSPO_c00396</name>
</gene>
<dbReference type="InterPro" id="IPR001261">
    <property type="entry name" value="ArgE/DapE_CS"/>
</dbReference>
<evidence type="ECO:0000313" key="8">
    <source>
        <dbReference type="Proteomes" id="UP000007953"/>
    </source>
</evidence>
<evidence type="ECO:0000313" key="7">
    <source>
        <dbReference type="EMBL" id="AEG67700.1"/>
    </source>
</evidence>
<dbReference type="Pfam" id="PF01546">
    <property type="entry name" value="Peptidase_M20"/>
    <property type="match status" value="1"/>
</dbReference>
<dbReference type="GO" id="GO:0046872">
    <property type="term" value="F:metal ion binding"/>
    <property type="evidence" value="ECO:0007669"/>
    <property type="project" value="UniProtKB-KW"/>
</dbReference>
<evidence type="ECO:0000259" key="6">
    <source>
        <dbReference type="Pfam" id="PF07687"/>
    </source>
</evidence>
<dbReference type="Gene3D" id="3.40.630.10">
    <property type="entry name" value="Zn peptidases"/>
    <property type="match status" value="1"/>
</dbReference>
<dbReference type="HOGENOM" id="CLU_021802_7_2_4"/>
<sequence length="621" mass="66770">MPISLIRCGAWCRWNATRRSINWSDALCPCQIATSVADSRSSASDARASCISAAKSILLVGATRCQKPERAMDAPSTSASGPTARSSRRTTTESGRPAWASACLSAVPATSPLTTWMYCMAAIVATVWGGMLSFCSVQPIFHLRCVIFSRVSLRTGGRHRRRPGRRAKIGVLLQTITKRTGEESSMRAMSFARGVRPAVLSLLMAAGALVAGQAAAVPPAEIYKRAQQEKPALIDTMKTLVSIESGSRDLEGLDKIAGVIADRLRLLGGDVKLVDPTDHAYRMADTPEKIGKMVLARFKGEGKRNIMLIAHMDTVYLKGMLAQQPFRIDGDRAYGLGIADDKNGVAVILHTVSILQAVGFRQYGTLTVLINGDEEISSPGARTLLAKLGAEQDAVFSCEGTRVSTDKLSLATSGIGAILLDVKGKASHAGGAPEQGRNALYELSHQVLQLRDLSNPQTGLQVNWTMAQAGTNRNVIPATASAQADVRLLHTADADKLEDTINERVKTRLIPDTQVAARFERRRPPLEATPASRRLGEHAQKIYGELGKSLEIDDKAEGGGTDAAFAASKMQAPVIERFGLAGFGAHSNDAEYVDLNSIVPRLYLLSRMIMDVSRDRVGVVR</sequence>
<dbReference type="InterPro" id="IPR050072">
    <property type="entry name" value="Peptidase_M20A"/>
</dbReference>
<evidence type="ECO:0000256" key="2">
    <source>
        <dbReference type="ARBA" id="ARBA00022723"/>
    </source>
</evidence>
<keyword evidence="4" id="KW-0862">Zinc</keyword>
<dbReference type="EMBL" id="CP002819">
    <property type="protein sequence ID" value="AEG67700.1"/>
    <property type="molecule type" value="Genomic_DNA"/>
</dbReference>
<dbReference type="CDD" id="cd03885">
    <property type="entry name" value="M20_CPDG2"/>
    <property type="match status" value="1"/>
</dbReference>
<dbReference type="NCBIfam" id="NF004788">
    <property type="entry name" value="PRK06133.1"/>
    <property type="match status" value="1"/>
</dbReference>
<dbReference type="KEGG" id="rsn:RSPO_c00396"/>
<dbReference type="PROSITE" id="PS00758">
    <property type="entry name" value="ARGE_DAPE_CPG2_1"/>
    <property type="match status" value="1"/>
</dbReference>
<feature type="domain" description="Peptidase M20 dimerisation" evidence="6">
    <location>
        <begin position="411"/>
        <end position="511"/>
    </location>
</feature>
<dbReference type="Gene3D" id="3.30.70.360">
    <property type="match status" value="1"/>
</dbReference>
<dbReference type="InterPro" id="IPR011650">
    <property type="entry name" value="Peptidase_M20_dimer"/>
</dbReference>
<name>F6G705_RALS8</name>
<keyword evidence="3" id="KW-0378">Hydrolase</keyword>
<keyword evidence="2" id="KW-0479">Metal-binding</keyword>
<dbReference type="PANTHER" id="PTHR43808">
    <property type="entry name" value="ACETYLORNITHINE DEACETYLASE"/>
    <property type="match status" value="1"/>
</dbReference>
<dbReference type="eggNOG" id="COG0624">
    <property type="taxonomic scope" value="Bacteria"/>
</dbReference>
<proteinExistence type="predicted"/>